<evidence type="ECO:0008006" key="3">
    <source>
        <dbReference type="Google" id="ProtNLM"/>
    </source>
</evidence>
<name>A0A4P2QR55_SORCE</name>
<dbReference type="Proteomes" id="UP000295497">
    <property type="component" value="Chromosome"/>
</dbReference>
<gene>
    <name evidence="1" type="ORF">SOCE836_048940</name>
</gene>
<evidence type="ECO:0000313" key="2">
    <source>
        <dbReference type="Proteomes" id="UP000295497"/>
    </source>
</evidence>
<protein>
    <recommendedName>
        <fullName evidence="3">MxcI protein</fullName>
    </recommendedName>
</protein>
<accession>A0A4P2QR55</accession>
<organism evidence="1 2">
    <name type="scientific">Sorangium cellulosum</name>
    <name type="common">Polyangium cellulosum</name>
    <dbReference type="NCBI Taxonomy" id="56"/>
    <lineage>
        <taxon>Bacteria</taxon>
        <taxon>Pseudomonadati</taxon>
        <taxon>Myxococcota</taxon>
        <taxon>Polyangia</taxon>
        <taxon>Polyangiales</taxon>
        <taxon>Polyangiaceae</taxon>
        <taxon>Sorangium</taxon>
    </lineage>
</organism>
<evidence type="ECO:0000313" key="1">
    <source>
        <dbReference type="EMBL" id="AUX32747.1"/>
    </source>
</evidence>
<dbReference type="EMBL" id="CP012672">
    <property type="protein sequence ID" value="AUX32747.1"/>
    <property type="molecule type" value="Genomic_DNA"/>
</dbReference>
<dbReference type="PROSITE" id="PS51257">
    <property type="entry name" value="PROKAR_LIPOPROTEIN"/>
    <property type="match status" value="1"/>
</dbReference>
<proteinExistence type="predicted"/>
<reference evidence="1 2" key="1">
    <citation type="submission" date="2015-09" db="EMBL/GenBank/DDBJ databases">
        <title>Sorangium comparison.</title>
        <authorList>
            <person name="Zaburannyi N."/>
            <person name="Bunk B."/>
            <person name="Overmann J."/>
            <person name="Mueller R."/>
        </authorList>
    </citation>
    <scope>NUCLEOTIDE SEQUENCE [LARGE SCALE GENOMIC DNA]</scope>
    <source>
        <strain evidence="1 2">So ce836</strain>
    </source>
</reference>
<dbReference type="AlphaFoldDB" id="A0A4P2QR55"/>
<dbReference type="RefSeq" id="WP_129576288.1">
    <property type="nucleotide sequence ID" value="NZ_CP012672.1"/>
</dbReference>
<sequence length="416" mass="44305">MRTFDSPRTGCIEATLAALSLAASVAGCGSDEQQHGSAGAFPSGPLYAMTTMLQVGQDATSLLVLTPSLDDGQTIDYAQAVEIPDQAHLFGIEGGTSVYALLLQTPQLTRYDLDPSGRLEAAQELRFDRFGVAGGASTRSVHFVSERKAYLLDDTSLQAIAWDPEEMVIKKAIDLGGLKREGWIPYFDYLPKRRGNQLVVIALYYDQNFSKILPETSAALIDVETDEVTYVHDERCGGVSNSTIAPSGDLYLGSDPYNAAVNVIGGHAASKTGCLIRMRAGEDTFDPDFFVNVSDLTGGFPGGGIVPGPGSTAYLRAYDESLFAVSPATDALSLYAAAAWRWWKIDLESITTAATVVEGVPPSSGVVKYLLADSHAFATDSSADYSNTTLQDMTAESDPVKGILVKGLVTGLVRAR</sequence>